<proteinExistence type="inferred from homology"/>
<dbReference type="EMBL" id="NVMX01000102">
    <property type="protein sequence ID" value="PDZ94846.1"/>
    <property type="molecule type" value="Genomic_DNA"/>
</dbReference>
<dbReference type="AlphaFoldDB" id="A0A9X6STX2"/>
<evidence type="ECO:0000313" key="4">
    <source>
        <dbReference type="EMBL" id="PDZ94846.1"/>
    </source>
</evidence>
<evidence type="ECO:0000256" key="3">
    <source>
        <dbReference type="PIRSR" id="PIRSR605502-1"/>
    </source>
</evidence>
<gene>
    <name evidence="4" type="ORF">CON36_31610</name>
</gene>
<dbReference type="SUPFAM" id="SSF101478">
    <property type="entry name" value="ADP-ribosylglycohydrolase"/>
    <property type="match status" value="1"/>
</dbReference>
<dbReference type="Proteomes" id="UP000219922">
    <property type="component" value="Unassembled WGS sequence"/>
</dbReference>
<dbReference type="Pfam" id="PF03747">
    <property type="entry name" value="ADP_ribosyl_GH"/>
    <property type="match status" value="1"/>
</dbReference>
<feature type="binding site" evidence="3">
    <location>
        <position position="55"/>
    </location>
    <ligand>
        <name>Mg(2+)</name>
        <dbReference type="ChEBI" id="CHEBI:18420"/>
        <label>1</label>
    </ligand>
</feature>
<organism evidence="4 5">
    <name type="scientific">Bacillus cereus</name>
    <dbReference type="NCBI Taxonomy" id="1396"/>
    <lineage>
        <taxon>Bacteria</taxon>
        <taxon>Bacillati</taxon>
        <taxon>Bacillota</taxon>
        <taxon>Bacilli</taxon>
        <taxon>Bacillales</taxon>
        <taxon>Bacillaceae</taxon>
        <taxon>Bacillus</taxon>
        <taxon>Bacillus cereus group</taxon>
    </lineage>
</organism>
<protein>
    <submittedName>
        <fullName evidence="4">ADP-ribosyl-[dinitrogen reductase] hydrolase</fullName>
    </submittedName>
</protein>
<keyword evidence="3" id="KW-0460">Magnesium</keyword>
<dbReference type="RefSeq" id="WP_098006555.1">
    <property type="nucleotide sequence ID" value="NZ_NVMX01000102.1"/>
</dbReference>
<dbReference type="GO" id="GO:0016787">
    <property type="term" value="F:hydrolase activity"/>
    <property type="evidence" value="ECO:0007669"/>
    <property type="project" value="UniProtKB-KW"/>
</dbReference>
<comment type="caution">
    <text evidence="4">The sequence shown here is derived from an EMBL/GenBank/DDBJ whole genome shotgun (WGS) entry which is preliminary data.</text>
</comment>
<feature type="binding site" evidence="3">
    <location>
        <position position="246"/>
    </location>
    <ligand>
        <name>Mg(2+)</name>
        <dbReference type="ChEBI" id="CHEBI:18420"/>
        <label>1</label>
    </ligand>
</feature>
<dbReference type="PANTHER" id="PTHR16222:SF24">
    <property type="entry name" value="ADP-RIBOSYLHYDROLASE ARH3"/>
    <property type="match status" value="1"/>
</dbReference>
<comment type="cofactor">
    <cofactor evidence="3">
        <name>Mg(2+)</name>
        <dbReference type="ChEBI" id="CHEBI:18420"/>
    </cofactor>
    <text evidence="3">Binds 2 magnesium ions per subunit.</text>
</comment>
<evidence type="ECO:0000256" key="1">
    <source>
        <dbReference type="ARBA" id="ARBA00010702"/>
    </source>
</evidence>
<accession>A0A9X6STX2</accession>
<feature type="binding site" evidence="3">
    <location>
        <position position="247"/>
    </location>
    <ligand>
        <name>Mg(2+)</name>
        <dbReference type="ChEBI" id="CHEBI:18420"/>
        <label>1</label>
    </ligand>
</feature>
<dbReference type="InterPro" id="IPR005502">
    <property type="entry name" value="Ribosyl_crysJ1"/>
</dbReference>
<sequence>MLNKIKGGLFGLAIGDALGAPTEFLKPSQIEYKFGGKVTEMIGGGMFNWKPGETTDDTAMSLCVARGILNNKENPIEEIGNEFLNWFHSRPKDIGINTRLALKYYKMHDSWKEAALSAHDSLDGKSAGNGSLMRTLPIPLLIPDLEKAQHISMEQSSLTHYDVLAANYCSVYTEAITNILNGNEFKSVIEQSFSQLNLPKEELINPSVPSDGFVLHTFVWALHLCYTSKDFEEVVVRAANVGDDTDTIGAIAGGLYGTYYGYESLPIRYINALLNKSELEDISNQIYHFRNTQI</sequence>
<comment type="similarity">
    <text evidence="1">Belongs to the ADP-ribosylglycohydrolase family.</text>
</comment>
<dbReference type="PANTHER" id="PTHR16222">
    <property type="entry name" value="ADP-RIBOSYLGLYCOHYDROLASE"/>
    <property type="match status" value="1"/>
</dbReference>
<keyword evidence="2 4" id="KW-0378">Hydrolase</keyword>
<feature type="binding site" evidence="3">
    <location>
        <position position="244"/>
    </location>
    <ligand>
        <name>Mg(2+)</name>
        <dbReference type="ChEBI" id="CHEBI:18420"/>
        <label>1</label>
    </ligand>
</feature>
<evidence type="ECO:0000313" key="5">
    <source>
        <dbReference type="Proteomes" id="UP000219922"/>
    </source>
</evidence>
<feature type="binding site" evidence="3">
    <location>
        <position position="57"/>
    </location>
    <ligand>
        <name>Mg(2+)</name>
        <dbReference type="ChEBI" id="CHEBI:18420"/>
        <label>1</label>
    </ligand>
</feature>
<dbReference type="InterPro" id="IPR036705">
    <property type="entry name" value="Ribosyl_crysJ1_sf"/>
</dbReference>
<dbReference type="Gene3D" id="1.10.4080.10">
    <property type="entry name" value="ADP-ribosylation/Crystallin J1"/>
    <property type="match status" value="1"/>
</dbReference>
<dbReference type="GO" id="GO:0046872">
    <property type="term" value="F:metal ion binding"/>
    <property type="evidence" value="ECO:0007669"/>
    <property type="project" value="UniProtKB-KW"/>
</dbReference>
<dbReference type="InterPro" id="IPR050792">
    <property type="entry name" value="ADP-ribosylglycohydrolase"/>
</dbReference>
<reference evidence="4 5" key="1">
    <citation type="submission" date="2017-09" db="EMBL/GenBank/DDBJ databases">
        <title>Large-scale bioinformatics analysis of Bacillus genomes uncovers conserved roles of natural products in bacterial physiology.</title>
        <authorList>
            <consortium name="Agbiome Team Llc"/>
            <person name="Bleich R.M."/>
            <person name="Grubbs K.J."/>
            <person name="Santa Maria K.C."/>
            <person name="Allen S.E."/>
            <person name="Farag S."/>
            <person name="Shank E.A."/>
            <person name="Bowers A."/>
        </authorList>
    </citation>
    <scope>NUCLEOTIDE SEQUENCE [LARGE SCALE GENOMIC DNA]</scope>
    <source>
        <strain evidence="4 5">AFS092789</strain>
    </source>
</reference>
<feature type="binding site" evidence="3">
    <location>
        <position position="56"/>
    </location>
    <ligand>
        <name>Mg(2+)</name>
        <dbReference type="ChEBI" id="CHEBI:18420"/>
        <label>1</label>
    </ligand>
</feature>
<name>A0A9X6STX2_BACCE</name>
<evidence type="ECO:0000256" key="2">
    <source>
        <dbReference type="ARBA" id="ARBA00022801"/>
    </source>
</evidence>
<keyword evidence="3" id="KW-0479">Metal-binding</keyword>